<dbReference type="SMART" id="SM00822">
    <property type="entry name" value="PKS_KR"/>
    <property type="match status" value="1"/>
</dbReference>
<evidence type="ECO:0000259" key="5">
    <source>
        <dbReference type="SMART" id="SM00822"/>
    </source>
</evidence>
<gene>
    <name evidence="6" type="ORF">F9C07_2284081</name>
</gene>
<keyword evidence="4" id="KW-0472">Membrane</keyword>
<reference evidence="7" key="1">
    <citation type="journal article" date="2021" name="G3 (Bethesda)">
        <title>Chromosome assembled and annotated genome sequence of Aspergillus flavus NRRL 3357.</title>
        <authorList>
            <person name="Skerker J.M."/>
            <person name="Pianalto K.M."/>
            <person name="Mondo S.J."/>
            <person name="Yang K."/>
            <person name="Arkin A.P."/>
            <person name="Keller N.P."/>
            <person name="Grigoriev I.V."/>
            <person name="Louise Glass N.L."/>
        </authorList>
    </citation>
    <scope>NUCLEOTIDE SEQUENCE [LARGE SCALE GENOMIC DNA]</scope>
    <source>
        <strain evidence="7">ATCC 200026 / FGSC A1120 / IAM 13836 / NRRL 3357 / JCM 12722 / SRRC 167</strain>
    </source>
</reference>
<dbReference type="InterPro" id="IPR036291">
    <property type="entry name" value="NAD(P)-bd_dom_sf"/>
</dbReference>
<keyword evidence="7" id="KW-1185">Reference proteome</keyword>
<dbReference type="VEuPathDB" id="FungiDB:F9C07_2284081"/>
<feature type="domain" description="Ketoreductase" evidence="5">
    <location>
        <begin position="69"/>
        <end position="238"/>
    </location>
</feature>
<dbReference type="OMA" id="IFWAKFR"/>
<dbReference type="PRINTS" id="PR00081">
    <property type="entry name" value="GDHRDH"/>
</dbReference>
<dbReference type="Pfam" id="PF00106">
    <property type="entry name" value="adh_short"/>
    <property type="match status" value="1"/>
</dbReference>
<dbReference type="InterPro" id="IPR002347">
    <property type="entry name" value="SDR_fam"/>
</dbReference>
<evidence type="ECO:0000256" key="3">
    <source>
        <dbReference type="RuleBase" id="RU000363"/>
    </source>
</evidence>
<dbReference type="PRINTS" id="PR00080">
    <property type="entry name" value="SDRFAMILY"/>
</dbReference>
<proteinExistence type="inferred from homology"/>
<dbReference type="Proteomes" id="UP000596276">
    <property type="component" value="Chromosome 4"/>
</dbReference>
<evidence type="ECO:0000256" key="4">
    <source>
        <dbReference type="SAM" id="Phobius"/>
    </source>
</evidence>
<feature type="transmembrane region" description="Helical" evidence="4">
    <location>
        <begin position="33"/>
        <end position="52"/>
    </location>
</feature>
<dbReference type="Gene3D" id="3.40.50.720">
    <property type="entry name" value="NAD(P)-binding Rossmann-like Domain"/>
    <property type="match status" value="1"/>
</dbReference>
<keyword evidence="4" id="KW-1133">Transmembrane helix</keyword>
<name>A0A7U2MW29_ASPFN</name>
<comment type="similarity">
    <text evidence="1 3">Belongs to the short-chain dehydrogenases/reductases (SDR) family.</text>
</comment>
<dbReference type="AlphaFoldDB" id="A0A7U2MW29"/>
<dbReference type="VEuPathDB" id="FungiDB:AFLA_011536"/>
<accession>A0A7U2MW29</accession>
<dbReference type="CDD" id="cd05339">
    <property type="entry name" value="17beta-HSDXI-like_SDR_c"/>
    <property type="match status" value="1"/>
</dbReference>
<protein>
    <submittedName>
        <fullName evidence="6">Short chain dehydrogenase</fullName>
    </submittedName>
</protein>
<evidence type="ECO:0000313" key="7">
    <source>
        <dbReference type="Proteomes" id="UP000596276"/>
    </source>
</evidence>
<evidence type="ECO:0000313" key="6">
    <source>
        <dbReference type="EMBL" id="QRD90922.1"/>
    </source>
</evidence>
<dbReference type="InterPro" id="IPR057326">
    <property type="entry name" value="KR_dom"/>
</dbReference>
<organism evidence="6 7">
    <name type="scientific">Aspergillus flavus (strain ATCC 200026 / FGSC A1120 / IAM 13836 / NRRL 3357 / JCM 12722 / SRRC 167)</name>
    <dbReference type="NCBI Taxonomy" id="332952"/>
    <lineage>
        <taxon>Eukaryota</taxon>
        <taxon>Fungi</taxon>
        <taxon>Dikarya</taxon>
        <taxon>Ascomycota</taxon>
        <taxon>Pezizomycotina</taxon>
        <taxon>Eurotiomycetes</taxon>
        <taxon>Eurotiomycetidae</taxon>
        <taxon>Eurotiales</taxon>
        <taxon>Aspergillaceae</taxon>
        <taxon>Aspergillus</taxon>
        <taxon>Aspergillus subgen. Circumdati</taxon>
    </lineage>
</organism>
<dbReference type="PANTHER" id="PTHR24322">
    <property type="entry name" value="PKSB"/>
    <property type="match status" value="1"/>
</dbReference>
<dbReference type="GO" id="GO:0016616">
    <property type="term" value="F:oxidoreductase activity, acting on the CH-OH group of donors, NAD or NADP as acceptor"/>
    <property type="evidence" value="ECO:0007669"/>
    <property type="project" value="TreeGrafter"/>
</dbReference>
<evidence type="ECO:0000256" key="1">
    <source>
        <dbReference type="ARBA" id="ARBA00006484"/>
    </source>
</evidence>
<keyword evidence="4" id="KW-0812">Transmembrane</keyword>
<evidence type="ECO:0000256" key="2">
    <source>
        <dbReference type="ARBA" id="ARBA00023002"/>
    </source>
</evidence>
<keyword evidence="2" id="KW-0560">Oxidoreductase</keyword>
<dbReference type="PANTHER" id="PTHR24322:SF736">
    <property type="entry name" value="RETINOL DEHYDROGENASE 10"/>
    <property type="match status" value="1"/>
</dbReference>
<sequence>MIMDYSFWFHTGHLSLISHFALTPPQYPKMTEASYIIVGVTAVISCLAIFWAKFRNQGSGTRPFLAEDKVVLVTGGLSGLGREIAELYRVQGAKVAILDIKDEASLPWVPNTMASKYYKCDVSDGSEVEATLKKIGVALGNPDILINCAAMPINRLPFCELQSESFARTIRTNLLGPVNLTRAVLPLLMQSTKRGSIVNISSVVAHLYPAGLSDYVSSKAALSALHHCLEAEARWFGYDKQVDFFLVEVGQMDTPLFSWIKPPNSLLAPVLEPRYVAEKVFAAVSSGGGRIIRLPKYAAWVCGYDMLPVPVQRFARYVMGVDEALENYK</sequence>
<dbReference type="EMBL" id="CP044618">
    <property type="protein sequence ID" value="QRD90922.1"/>
    <property type="molecule type" value="Genomic_DNA"/>
</dbReference>
<dbReference type="SUPFAM" id="SSF51735">
    <property type="entry name" value="NAD(P)-binding Rossmann-fold domains"/>
    <property type="match status" value="1"/>
</dbReference>